<dbReference type="Proteomes" id="UP001310248">
    <property type="component" value="Unassembled WGS sequence"/>
</dbReference>
<keyword evidence="5" id="KW-1185">Reference proteome</keyword>
<feature type="transmembrane region" description="Helical" evidence="3">
    <location>
        <begin position="147"/>
        <end position="167"/>
    </location>
</feature>
<accession>A0ABU7G1D9</accession>
<dbReference type="Gene3D" id="1.20.120.1760">
    <property type="match status" value="1"/>
</dbReference>
<evidence type="ECO:0000256" key="2">
    <source>
        <dbReference type="RuleBase" id="RU003750"/>
    </source>
</evidence>
<proteinExistence type="inferred from homology"/>
<dbReference type="Pfam" id="PF01066">
    <property type="entry name" value="CDP-OH_P_transf"/>
    <property type="match status" value="1"/>
</dbReference>
<feature type="transmembrane region" description="Helical" evidence="3">
    <location>
        <begin position="173"/>
        <end position="195"/>
    </location>
</feature>
<keyword evidence="1 2" id="KW-0808">Transferase</keyword>
<feature type="transmembrane region" description="Helical" evidence="3">
    <location>
        <begin position="80"/>
        <end position="102"/>
    </location>
</feature>
<evidence type="ECO:0000256" key="3">
    <source>
        <dbReference type="SAM" id="Phobius"/>
    </source>
</evidence>
<gene>
    <name evidence="4" type="ORF">SNR37_002495</name>
</gene>
<keyword evidence="3" id="KW-1133">Transmembrane helix</keyword>
<dbReference type="InterPro" id="IPR043130">
    <property type="entry name" value="CDP-OH_PTrfase_TM_dom"/>
</dbReference>
<reference evidence="4 5" key="2">
    <citation type="submission" date="2023-12" db="EMBL/GenBank/DDBJ databases">
        <authorList>
            <consortium name="Cladostephus spongiosus"/>
            <person name="Lorente B."/>
            <person name="Cabral C."/>
            <person name="Frias J."/>
            <person name="Faria J."/>
            <person name="Toubarro D."/>
        </authorList>
    </citation>
    <scope>NUCLEOTIDE SEQUENCE [LARGE SCALE GENOMIC DNA]</scope>
    <source>
        <strain evidence="4 5">ZMCS4</strain>
    </source>
</reference>
<feature type="transmembrane region" description="Helical" evidence="3">
    <location>
        <begin position="114"/>
        <end position="135"/>
    </location>
</feature>
<dbReference type="InterPro" id="IPR048254">
    <property type="entry name" value="CDP_ALCOHOL_P_TRANSF_CS"/>
</dbReference>
<dbReference type="InterPro" id="IPR000462">
    <property type="entry name" value="CDP-OH_P_trans"/>
</dbReference>
<protein>
    <submittedName>
        <fullName evidence="4">CDP-alcohol phosphatidyltransferase family protein</fullName>
        <ecNumber evidence="4">2.7.8.-</ecNumber>
    </submittedName>
</protein>
<sequence>MLDRYAIKVIKAPLDYSAKQLDNAGLSANQVTLIGFFIGLSAIPFLAFQQYHVALALILLNRTFDGLDGALARRQGCSDFGGYLDIVCDFIFYSGIVLGFALASPEQNAVAANVLIWTFMGTGSSFLTFAIMAAKRNIDNTVYPHKSLYYLGGLTEGTETIATFVLFCLFPQHFAMLALIFAALCSVTTVTRILAAKATFADDKAPTNTSA</sequence>
<keyword evidence="3" id="KW-0472">Membrane</keyword>
<dbReference type="PROSITE" id="PS00379">
    <property type="entry name" value="CDP_ALCOHOL_P_TRANSF"/>
    <property type="match status" value="1"/>
</dbReference>
<evidence type="ECO:0000256" key="1">
    <source>
        <dbReference type="ARBA" id="ARBA00022679"/>
    </source>
</evidence>
<feature type="transmembrane region" description="Helical" evidence="3">
    <location>
        <begin position="33"/>
        <end position="60"/>
    </location>
</feature>
<name>A0ABU7G1D9_9ALTE</name>
<comment type="caution">
    <text evidence="4">The sequence shown here is derived from an EMBL/GenBank/DDBJ whole genome shotgun (WGS) entry which is preliminary data.</text>
</comment>
<organism evidence="4 5">
    <name type="scientific">Agarivorans aestuarii</name>
    <dbReference type="NCBI Taxonomy" id="1563703"/>
    <lineage>
        <taxon>Bacteria</taxon>
        <taxon>Pseudomonadati</taxon>
        <taxon>Pseudomonadota</taxon>
        <taxon>Gammaproteobacteria</taxon>
        <taxon>Alteromonadales</taxon>
        <taxon>Alteromonadaceae</taxon>
        <taxon>Agarivorans</taxon>
    </lineage>
</organism>
<dbReference type="GO" id="GO:0016740">
    <property type="term" value="F:transferase activity"/>
    <property type="evidence" value="ECO:0007669"/>
    <property type="project" value="UniProtKB-KW"/>
</dbReference>
<evidence type="ECO:0000313" key="5">
    <source>
        <dbReference type="Proteomes" id="UP001310248"/>
    </source>
</evidence>
<dbReference type="EC" id="2.7.8.-" evidence="4"/>
<dbReference type="RefSeq" id="WP_329774458.1">
    <property type="nucleotide sequence ID" value="NZ_JAYDYW010000004.1"/>
</dbReference>
<evidence type="ECO:0000313" key="4">
    <source>
        <dbReference type="EMBL" id="MEE1673082.1"/>
    </source>
</evidence>
<dbReference type="EMBL" id="JAYDYW010000004">
    <property type="protein sequence ID" value="MEE1673082.1"/>
    <property type="molecule type" value="Genomic_DNA"/>
</dbReference>
<keyword evidence="3" id="KW-0812">Transmembrane</keyword>
<reference evidence="5" key="1">
    <citation type="submission" date="2023-07" db="EMBL/GenBank/DDBJ databases">
        <title>Draft genome sequence of Agarivorans aestuarii strain ZMCS4, a CAZymes producing bacteria isolated from the marine brown algae Clodostephus spongiosus.</title>
        <authorList>
            <person name="Lorente B."/>
            <person name="Cabral C."/>
            <person name="Frias J."/>
            <person name="Faria J."/>
            <person name="Toubarro D."/>
        </authorList>
    </citation>
    <scope>NUCLEOTIDE SEQUENCE [LARGE SCALE GENOMIC DNA]</scope>
    <source>
        <strain evidence="5">ZMCS4</strain>
    </source>
</reference>
<comment type="similarity">
    <text evidence="2">Belongs to the CDP-alcohol phosphatidyltransferase class-I family.</text>
</comment>